<dbReference type="PANTHER" id="PTHR43615">
    <property type="entry name" value="PHOSPHOENOLPYRUVATE SYNTHASE-RELATED"/>
    <property type="match status" value="1"/>
</dbReference>
<comment type="caution">
    <text evidence="1">The sequence shown here is derived from an EMBL/GenBank/DDBJ whole genome shotgun (WGS) entry which is preliminary data.</text>
</comment>
<accession>A0AAW6GYB6</accession>
<dbReference type="AlphaFoldDB" id="A0AAW6GYB6"/>
<sequence length="175" mass="19942">AIPDDQVLLRSNNSLGHGIMNEIHDIIYVKTDDYSASHNQEIAWEIEKLNQQFLDEGRNYVLVGPGRWGSSDTWLGIPVKWPHISAARVIVEAGLTNYRVDPSQGTHFFQNLTSFGVGYFTINAFMNDGVYNQEFLNAQPAIHETKYLRHVHFRQPMVVKMDGKKKLGVVLMPEE</sequence>
<feature type="non-terminal residue" evidence="1">
    <location>
        <position position="1"/>
    </location>
</feature>
<reference evidence="1" key="1">
    <citation type="submission" date="2022-10" db="EMBL/GenBank/DDBJ databases">
        <title>Human gut microbiome strain richness.</title>
        <authorList>
            <person name="Chen-Liaw A."/>
        </authorList>
    </citation>
    <scope>NUCLEOTIDE SEQUENCE</scope>
    <source>
        <strain evidence="1">1001713st1_F9_1001713B170221_170320</strain>
    </source>
</reference>
<gene>
    <name evidence="1" type="ORF">POZ10_02520</name>
</gene>
<evidence type="ECO:0000313" key="1">
    <source>
        <dbReference type="EMBL" id="MDC1899489.1"/>
    </source>
</evidence>
<dbReference type="EMBL" id="JAQNSI010000074">
    <property type="protein sequence ID" value="MDC1899489.1"/>
    <property type="molecule type" value="Genomic_DNA"/>
</dbReference>
<proteinExistence type="predicted"/>
<name>A0AAW6GYB6_BACUN</name>
<organism evidence="1 2">
    <name type="scientific">Bacteroides uniformis</name>
    <dbReference type="NCBI Taxonomy" id="820"/>
    <lineage>
        <taxon>Bacteria</taxon>
        <taxon>Pseudomonadati</taxon>
        <taxon>Bacteroidota</taxon>
        <taxon>Bacteroidia</taxon>
        <taxon>Bacteroidales</taxon>
        <taxon>Bacteroidaceae</taxon>
        <taxon>Bacteroides</taxon>
    </lineage>
</organism>
<dbReference type="Proteomes" id="UP001222603">
    <property type="component" value="Unassembled WGS sequence"/>
</dbReference>
<protein>
    <submittedName>
        <fullName evidence="1">Phosphoenolpyruvate synthase</fullName>
    </submittedName>
</protein>
<evidence type="ECO:0000313" key="2">
    <source>
        <dbReference type="Proteomes" id="UP001222603"/>
    </source>
</evidence>
<dbReference type="PANTHER" id="PTHR43615:SF1">
    <property type="entry name" value="PPDK_N DOMAIN-CONTAINING PROTEIN"/>
    <property type="match status" value="1"/>
</dbReference>
<dbReference type="InterPro" id="IPR051549">
    <property type="entry name" value="PEP_Utilizing_Enz"/>
</dbReference>